<reference evidence="4" key="2">
    <citation type="submission" date="2010-03" db="EMBL/GenBank/DDBJ databases">
        <title>The genome sequence of Coccidioides posadasii strain Silveira.</title>
        <authorList>
            <consortium name="The Broad Institute Genome Sequencing Center for Infectious Disease"/>
            <person name="Neafsey D."/>
            <person name="Orbach M."/>
            <person name="Henn M.R."/>
            <person name="Cole G.T."/>
            <person name="Galgiani J."/>
            <person name="Gardner M.J."/>
            <person name="Kirkland T.N."/>
            <person name="Taylor J.W."/>
            <person name="Young S.K."/>
            <person name="Zeng Q."/>
            <person name="Koehrsen M."/>
            <person name="Alvarado L."/>
            <person name="Berlin A."/>
            <person name="Borenstein D."/>
            <person name="Chapman S.B."/>
            <person name="Chen Z."/>
            <person name="Engels R."/>
            <person name="Freedman E."/>
            <person name="Gellesch M."/>
            <person name="Goldberg J."/>
            <person name="Griggs A."/>
            <person name="Gujja S."/>
            <person name="Heilman E."/>
            <person name="Heiman D."/>
            <person name="Howarth C."/>
            <person name="Jen D."/>
            <person name="Larson L."/>
            <person name="Mehta T."/>
            <person name="Neiman D."/>
            <person name="Park D."/>
            <person name="Pearson M."/>
            <person name="Richards J."/>
            <person name="Roberts A."/>
            <person name="Saif S."/>
            <person name="Shea T."/>
            <person name="Shenoy N."/>
            <person name="Sisk P."/>
            <person name="Stolte C."/>
            <person name="Sykes S."/>
            <person name="Walk T."/>
            <person name="White J."/>
            <person name="Yandava C."/>
            <person name="Haas B."/>
            <person name="Nusbaum C."/>
            <person name="Birren B."/>
        </authorList>
    </citation>
    <scope>NUCLEOTIDE SEQUENCE [LARGE SCALE GENOMIC DNA]</scope>
    <source>
        <strain evidence="4">RMSCC 757 / Silveira</strain>
    </source>
</reference>
<dbReference type="Proteomes" id="UP000002497">
    <property type="component" value="Unassembled WGS sequence"/>
</dbReference>
<dbReference type="Gene3D" id="3.60.21.70">
    <property type="entry name" value="PhoD-like phosphatase"/>
    <property type="match status" value="1"/>
</dbReference>
<keyword evidence="4" id="KW-1185">Reference proteome</keyword>
<evidence type="ECO:0000256" key="1">
    <source>
        <dbReference type="SAM" id="MobiDB-lite"/>
    </source>
</evidence>
<dbReference type="STRING" id="443226.E9DBF0"/>
<dbReference type="EMBL" id="GL636498">
    <property type="protein sequence ID" value="EFW16102.1"/>
    <property type="molecule type" value="Genomic_DNA"/>
</dbReference>
<protein>
    <submittedName>
        <fullName evidence="3">Alkaline phosphatase</fullName>
    </submittedName>
</protein>
<accession>E9DBF0</accession>
<proteinExistence type="predicted"/>
<dbReference type="HOGENOM" id="CLU_013967_0_1_1"/>
<dbReference type="InterPro" id="IPR018946">
    <property type="entry name" value="PhoD-like_MPP"/>
</dbReference>
<dbReference type="PANTHER" id="PTHR43606">
    <property type="entry name" value="PHOSPHATASE, PUTATIVE (AFU_ORTHOLOGUE AFUA_6G08710)-RELATED"/>
    <property type="match status" value="1"/>
</dbReference>
<dbReference type="VEuPathDB" id="FungiDB:D8B26_006175"/>
<evidence type="ECO:0000259" key="2">
    <source>
        <dbReference type="Pfam" id="PF09423"/>
    </source>
</evidence>
<dbReference type="InterPro" id="IPR052900">
    <property type="entry name" value="Phospholipid_Metab_Enz"/>
</dbReference>
<dbReference type="AlphaFoldDB" id="E9DBF0"/>
<dbReference type="VEuPathDB" id="FungiDB:CPSG_07152"/>
<organism evidence="4">
    <name type="scientific">Coccidioides posadasii (strain RMSCC 757 / Silveira)</name>
    <name type="common">Valley fever fungus</name>
    <dbReference type="NCBI Taxonomy" id="443226"/>
    <lineage>
        <taxon>Eukaryota</taxon>
        <taxon>Fungi</taxon>
        <taxon>Dikarya</taxon>
        <taxon>Ascomycota</taxon>
        <taxon>Pezizomycotina</taxon>
        <taxon>Eurotiomycetes</taxon>
        <taxon>Eurotiomycetidae</taxon>
        <taxon>Onygenales</taxon>
        <taxon>Onygenaceae</taxon>
        <taxon>Coccidioides</taxon>
    </lineage>
</organism>
<sequence length="689" mass="77371">MFGLFAPYVVIKATSTMLETFDPCQSAITEDGLQMVAPQSFLQSSNEIPAHPVPPIILTALLVYFGSIWPVKERVDDGSRREVYSGTISSGKESKRINLQRDIGEDGRRNESRRQHASKNREEAHVSAFKSLLTGVPSTTSKAASRATIGVNIFLSLLAFDFMLRGLLFYPTNELSFSRVGYVSSTTAKILVREPKQNLPLRISYQELSDDRAGPAVTVGTLDPLDESTDFTYPVSITGLNPSTKYRYSLSNNQSGEFTTAPELGSPKSKELTFVTSSCIKPNFPYNPFSHPFQIHGIDVLTSTLTRLGEALRPSFMLFLGDFIYIDVPWRFGSSVQHYRSEYRRVYSSPSWRIPPDSPANIPWIHTLDDHEIANDWASGNSTPPYPAAVDPYLHYHVNVNPPIPEHPHSIPSNTSYFSFINGPASFFLLDTRTYRSEPSREDSSMLGFAQLQALIEYILRPESEGVKWKIITSSVPFTKNWHVGTPDTWGGFLKERRTIFEAMWKAELELGVRIVLLSGDRHEFAATRFPDPILSSTSAPEPFSGAGRGIHEFCVGPLSQFYLPVRSYHQEDDEDVAIKYVPDGNFKFGLISIKADESEQPTSRLTYSLYVNGKETWRYTLETPLAATRGRALPPGKVVFDYVDNWEEQVRQRAGKWAAYAGERSGWLGRAMGKAWDEFLRSARVDEA</sequence>
<dbReference type="PANTHER" id="PTHR43606:SF2">
    <property type="entry name" value="ALKALINE PHOSPHATASE FAMILY PROTEIN (AFU_ORTHOLOGUE AFUA_5G03860)"/>
    <property type="match status" value="1"/>
</dbReference>
<name>E9DBF0_COCPS</name>
<feature type="region of interest" description="Disordered" evidence="1">
    <location>
        <begin position="102"/>
        <end position="121"/>
    </location>
</feature>
<evidence type="ECO:0000313" key="3">
    <source>
        <dbReference type="EMBL" id="EFW16102.1"/>
    </source>
</evidence>
<reference evidence="4" key="1">
    <citation type="journal article" date="2010" name="Genome Res.">
        <title>Population genomic sequencing of Coccidioides fungi reveals recent hybridization and transposon control.</title>
        <authorList>
            <person name="Neafsey D.E."/>
            <person name="Barker B.M."/>
            <person name="Sharpton T.J."/>
            <person name="Stajich J.E."/>
            <person name="Park D.J."/>
            <person name="Whiston E."/>
            <person name="Hung C.-Y."/>
            <person name="McMahan C."/>
            <person name="White J."/>
            <person name="Sykes S."/>
            <person name="Heiman D."/>
            <person name="Young S."/>
            <person name="Zeng Q."/>
            <person name="Abouelleil A."/>
            <person name="Aftuck L."/>
            <person name="Bessette D."/>
            <person name="Brown A."/>
            <person name="FitzGerald M."/>
            <person name="Lui A."/>
            <person name="Macdonald J.P."/>
            <person name="Priest M."/>
            <person name="Orbach M.J."/>
            <person name="Galgiani J.N."/>
            <person name="Kirkland T.N."/>
            <person name="Cole G.T."/>
            <person name="Birren B.W."/>
            <person name="Henn M.R."/>
            <person name="Taylor J.W."/>
            <person name="Rounsley S.D."/>
        </authorList>
    </citation>
    <scope>NUCLEOTIDE SEQUENCE [LARGE SCALE GENOMIC DNA]</scope>
    <source>
        <strain evidence="4">RMSCC 757 / Silveira</strain>
    </source>
</reference>
<dbReference type="Pfam" id="PF09423">
    <property type="entry name" value="PhoD"/>
    <property type="match status" value="1"/>
</dbReference>
<dbReference type="InterPro" id="IPR029052">
    <property type="entry name" value="Metallo-depent_PP-like"/>
</dbReference>
<dbReference type="InterPro" id="IPR038607">
    <property type="entry name" value="PhoD-like_sf"/>
</dbReference>
<dbReference type="OrthoDB" id="2100241at2759"/>
<gene>
    <name evidence="3" type="ORF">CPSG_07152</name>
</gene>
<evidence type="ECO:0000313" key="4">
    <source>
        <dbReference type="Proteomes" id="UP000002497"/>
    </source>
</evidence>
<dbReference type="CDD" id="cd07389">
    <property type="entry name" value="MPP_PhoD"/>
    <property type="match status" value="1"/>
</dbReference>
<dbReference type="eggNOG" id="ENOG502QPM1">
    <property type="taxonomic scope" value="Eukaryota"/>
</dbReference>
<dbReference type="OMA" id="IHGPASF"/>
<dbReference type="SUPFAM" id="SSF56300">
    <property type="entry name" value="Metallo-dependent phosphatases"/>
    <property type="match status" value="1"/>
</dbReference>
<feature type="domain" description="PhoD-like phosphatase metallophosphatase" evidence="2">
    <location>
        <begin position="313"/>
        <end position="599"/>
    </location>
</feature>